<keyword evidence="6" id="KW-0690">Ribosome biogenesis</keyword>
<evidence type="ECO:0000256" key="13">
    <source>
        <dbReference type="ARBA" id="ARBA00022840"/>
    </source>
</evidence>
<dbReference type="PROSITE" id="PS50055">
    <property type="entry name" value="TYR_PHOSPHATASE_PTP"/>
    <property type="match status" value="1"/>
</dbReference>
<evidence type="ECO:0000313" key="20">
    <source>
        <dbReference type="Proteomes" id="UP000005239"/>
    </source>
</evidence>
<evidence type="ECO:0000313" key="19">
    <source>
        <dbReference type="EnsemblMetazoa" id="PPA08087.1"/>
    </source>
</evidence>
<reference evidence="19" key="2">
    <citation type="submission" date="2022-06" db="UniProtKB">
        <authorList>
            <consortium name="EnsemblMetazoa"/>
        </authorList>
    </citation>
    <scope>IDENTIFICATION</scope>
    <source>
        <strain evidence="19">PS312</strain>
    </source>
</reference>
<comment type="catalytic activity">
    <reaction evidence="15">
        <text>L-threonyl-[protein] + ATP = O-phospho-L-threonyl-[protein] + ADP + H(+)</text>
        <dbReference type="Rhea" id="RHEA:46608"/>
        <dbReference type="Rhea" id="RHEA-COMP:11060"/>
        <dbReference type="Rhea" id="RHEA-COMP:11605"/>
        <dbReference type="ChEBI" id="CHEBI:15378"/>
        <dbReference type="ChEBI" id="CHEBI:30013"/>
        <dbReference type="ChEBI" id="CHEBI:30616"/>
        <dbReference type="ChEBI" id="CHEBI:61977"/>
        <dbReference type="ChEBI" id="CHEBI:456216"/>
        <dbReference type="EC" id="2.7.11.1"/>
    </reaction>
</comment>
<evidence type="ECO:0000256" key="5">
    <source>
        <dbReference type="ARBA" id="ARBA00022490"/>
    </source>
</evidence>
<dbReference type="SMART" id="SM00194">
    <property type="entry name" value="PTPc"/>
    <property type="match status" value="1"/>
</dbReference>
<sequence>MAGANVWGKKNAWGVAEEVVEEPIVSFVDIMSEELVNQIGEECVPGSSTEEVKYDNDEDMARALQEQFDREMEVAAQPARPATDAVRGTPGKRTTSITEYKDDEEMARALQREFDREIEMAELLEQSKKTPGKLNSVAVAADRYCPTTRQYRGDENDDDSFESDEEDMRELNTNKKYEKMNEALGPFIGGLMRTPNGDVMSKHDPSIVSTKNVERVMNGSIDVPTGDCYSVDMNSGGNVFNKLRSFAKTEQKRINRLKDKEEKATIETSVDAVTRLTLFKWINQGLFDRVEGIVATGKESAVLSAEAHSLLEDDQPYFLAIKVYKTTLTDFKNRGEYVVNDFRFKNPRRVMRIWAEKEFMNLTRMFNKQLPCPEPIKLRKHIMVMGFIGDDQGIPAPKLRNVQFDEEAEKISAFEQTKNILLRMYKECNLVHGDFSEFNLLYKDGVVYVIDVSQAMDLSHPRVLHYLLRDIENVLLFFNRHETPNLPSHTALFNEITDLSMSEEGDLSCQVEEFEACNRNTQLRIDKSKPADLELRKMQSEQGSSQLAAEGQFFSIPLFSLIFLIMSKTGGGSKEAIRKREKPSGMKDGGGKDAKAKEAKKKSIEEGSSRTKKATSDEEKKANKALWGKKVHTFKCKDMAGEFNAKIKRFVANGVTFHTCKTDANQMKCRYADVLCIDQTRVILKNRGKDDDFIHANWVGSPASGATKYICTQAPLKETQEDFWHMCFIEKVSLILMLCNFKEGSEMEKCSNYFPEKPKEKMKFGPYTVTMKEKLAEPEIEETDFSVMEIKCNDETVKVKHCFMRYWVDNCAPVETGPILKLWRWVRKYHNDRPVVVHCSAGVGRTSTFVGIELASHRIASNPDIHMLDVVKELRKQRYQSVQAHVQFLYLHYLVLDYFVQEKIVDAYNLKDSKFVTDYRKHAARRTVRAKQQASKQVAEPREDGSDAENPKEK</sequence>
<dbReference type="GO" id="GO:0005524">
    <property type="term" value="F:ATP binding"/>
    <property type="evidence" value="ECO:0007669"/>
    <property type="project" value="UniProtKB-KW"/>
</dbReference>
<dbReference type="Pfam" id="PF00102">
    <property type="entry name" value="Y_phosphatase"/>
    <property type="match status" value="1"/>
</dbReference>
<dbReference type="GO" id="GO:0004674">
    <property type="term" value="F:protein serine/threonine kinase activity"/>
    <property type="evidence" value="ECO:0000318"/>
    <property type="project" value="GO_Central"/>
</dbReference>
<dbReference type="PROSITE" id="PS50056">
    <property type="entry name" value="TYR_PHOSPHATASE_2"/>
    <property type="match status" value="1"/>
</dbReference>
<comment type="similarity">
    <text evidence="3">Belongs to the protein kinase superfamily. RIO-type Ser/Thr kinase family.</text>
</comment>
<evidence type="ECO:0000256" key="14">
    <source>
        <dbReference type="ARBA" id="ARBA00022842"/>
    </source>
</evidence>
<evidence type="ECO:0000256" key="11">
    <source>
        <dbReference type="ARBA" id="ARBA00022777"/>
    </source>
</evidence>
<feature type="region of interest" description="Disordered" evidence="18">
    <location>
        <begin position="574"/>
        <end position="622"/>
    </location>
</feature>
<dbReference type="PROSITE" id="PS00383">
    <property type="entry name" value="TYR_PHOSPHATASE_1"/>
    <property type="match status" value="1"/>
</dbReference>
<keyword evidence="9" id="KW-0479">Metal-binding</keyword>
<keyword evidence="8" id="KW-0808">Transferase</keyword>
<dbReference type="PRINTS" id="PR00700">
    <property type="entry name" value="PRTYPHPHTASE"/>
</dbReference>
<evidence type="ECO:0000256" key="8">
    <source>
        <dbReference type="ARBA" id="ARBA00022679"/>
    </source>
</evidence>
<feature type="compositionally biased region" description="Basic and acidic residues" evidence="18">
    <location>
        <begin position="939"/>
        <end position="954"/>
    </location>
</feature>
<dbReference type="InterPro" id="IPR000687">
    <property type="entry name" value="RIO_kinase"/>
</dbReference>
<accession>A0A8R1U7U9</accession>
<dbReference type="InterPro" id="IPR018935">
    <property type="entry name" value="RIO_kinase_CS"/>
</dbReference>
<evidence type="ECO:0000256" key="6">
    <source>
        <dbReference type="ARBA" id="ARBA00022517"/>
    </source>
</evidence>
<dbReference type="GO" id="GO:0046872">
    <property type="term" value="F:metal ion binding"/>
    <property type="evidence" value="ECO:0007669"/>
    <property type="project" value="UniProtKB-KW"/>
</dbReference>
<evidence type="ECO:0000256" key="2">
    <source>
        <dbReference type="ARBA" id="ARBA00004496"/>
    </source>
</evidence>
<dbReference type="InterPro" id="IPR016130">
    <property type="entry name" value="Tyr_Pase_AS"/>
</dbReference>
<accession>A0A2A6BAY7</accession>
<comment type="cofactor">
    <cofactor evidence="1">
        <name>Mg(2+)</name>
        <dbReference type="ChEBI" id="CHEBI:18420"/>
    </cofactor>
</comment>
<keyword evidence="5" id="KW-0963">Cytoplasm</keyword>
<evidence type="ECO:0000256" key="18">
    <source>
        <dbReference type="SAM" id="MobiDB-lite"/>
    </source>
</evidence>
<protein>
    <recommendedName>
        <fullName evidence="4">non-specific serine/threonine protein kinase</fullName>
        <ecNumber evidence="4">2.7.11.1</ecNumber>
    </recommendedName>
</protein>
<dbReference type="GO" id="GO:0005829">
    <property type="term" value="C:cytosol"/>
    <property type="evidence" value="ECO:0000318"/>
    <property type="project" value="GO_Central"/>
</dbReference>
<comment type="catalytic activity">
    <reaction evidence="16">
        <text>L-seryl-[protein] + ATP = O-phospho-L-seryl-[protein] + ADP + H(+)</text>
        <dbReference type="Rhea" id="RHEA:17989"/>
        <dbReference type="Rhea" id="RHEA-COMP:9863"/>
        <dbReference type="Rhea" id="RHEA-COMP:11604"/>
        <dbReference type="ChEBI" id="CHEBI:15378"/>
        <dbReference type="ChEBI" id="CHEBI:29999"/>
        <dbReference type="ChEBI" id="CHEBI:30616"/>
        <dbReference type="ChEBI" id="CHEBI:83421"/>
        <dbReference type="ChEBI" id="CHEBI:456216"/>
        <dbReference type="EC" id="2.7.11.1"/>
    </reaction>
</comment>
<evidence type="ECO:0000256" key="15">
    <source>
        <dbReference type="ARBA" id="ARBA00047899"/>
    </source>
</evidence>
<dbReference type="GO" id="GO:0004725">
    <property type="term" value="F:protein tyrosine phosphatase activity"/>
    <property type="evidence" value="ECO:0007669"/>
    <property type="project" value="InterPro"/>
</dbReference>
<dbReference type="SMART" id="SM00404">
    <property type="entry name" value="PTPc_motif"/>
    <property type="match status" value="1"/>
</dbReference>
<keyword evidence="12" id="KW-0378">Hydrolase</keyword>
<dbReference type="InterPro" id="IPR018934">
    <property type="entry name" value="RIO_dom"/>
</dbReference>
<name>A0A2A6BAY7_PRIPA</name>
<proteinExistence type="inferred from homology"/>
<keyword evidence="10" id="KW-0547">Nucleotide-binding</keyword>
<dbReference type="SUPFAM" id="SSF52799">
    <property type="entry name" value="(Phosphotyrosine protein) phosphatases II"/>
    <property type="match status" value="1"/>
</dbReference>
<dbReference type="Gene3D" id="3.30.200.20">
    <property type="entry name" value="Phosphorylase Kinase, domain 1"/>
    <property type="match status" value="1"/>
</dbReference>
<dbReference type="SUPFAM" id="SSF56112">
    <property type="entry name" value="Protein kinase-like (PK-like)"/>
    <property type="match status" value="1"/>
</dbReference>
<dbReference type="InterPro" id="IPR029021">
    <property type="entry name" value="Prot-tyrosine_phosphatase-like"/>
</dbReference>
<dbReference type="InterPro" id="IPR000387">
    <property type="entry name" value="Tyr_Pase_dom"/>
</dbReference>
<keyword evidence="14" id="KW-0460">Magnesium</keyword>
<dbReference type="EnsemblMetazoa" id="PPA08087.1">
    <property type="protein sequence ID" value="PPA08087.1"/>
    <property type="gene ID" value="WBGene00097641"/>
</dbReference>
<dbReference type="GO" id="GO:0030490">
    <property type="term" value="P:maturation of SSU-rRNA"/>
    <property type="evidence" value="ECO:0000318"/>
    <property type="project" value="GO_Central"/>
</dbReference>
<keyword evidence="7" id="KW-0723">Serine/threonine-protein kinase</keyword>
<dbReference type="FunFam" id="1.10.510.10:FF:000755">
    <property type="entry name" value="Homoserine kinase"/>
    <property type="match status" value="1"/>
</dbReference>
<gene>
    <name evidence="19" type="primary">WBGene00097641</name>
</gene>
<organism evidence="19 20">
    <name type="scientific">Pristionchus pacificus</name>
    <name type="common">Parasitic nematode worm</name>
    <dbReference type="NCBI Taxonomy" id="54126"/>
    <lineage>
        <taxon>Eukaryota</taxon>
        <taxon>Metazoa</taxon>
        <taxon>Ecdysozoa</taxon>
        <taxon>Nematoda</taxon>
        <taxon>Chromadorea</taxon>
        <taxon>Rhabditida</taxon>
        <taxon>Rhabditina</taxon>
        <taxon>Diplogasteromorpha</taxon>
        <taxon>Diplogasteroidea</taxon>
        <taxon>Neodiplogasteridae</taxon>
        <taxon>Pristionchus</taxon>
    </lineage>
</organism>
<dbReference type="Gene3D" id="1.10.510.10">
    <property type="entry name" value="Transferase(Phosphotransferase) domain 1"/>
    <property type="match status" value="1"/>
</dbReference>
<dbReference type="Pfam" id="PF01163">
    <property type="entry name" value="RIO1"/>
    <property type="match status" value="1"/>
</dbReference>
<dbReference type="GO" id="GO:0030688">
    <property type="term" value="C:preribosome, small subunit precursor"/>
    <property type="evidence" value="ECO:0000318"/>
    <property type="project" value="GO_Central"/>
</dbReference>
<dbReference type="PANTHER" id="PTHR45723">
    <property type="entry name" value="SERINE/THREONINE-PROTEIN KINASE RIO1"/>
    <property type="match status" value="1"/>
</dbReference>
<evidence type="ECO:0000256" key="3">
    <source>
        <dbReference type="ARBA" id="ARBA00009196"/>
    </source>
</evidence>
<evidence type="ECO:0000256" key="10">
    <source>
        <dbReference type="ARBA" id="ARBA00022741"/>
    </source>
</evidence>
<reference evidence="20" key="1">
    <citation type="journal article" date="2008" name="Nat. Genet.">
        <title>The Pristionchus pacificus genome provides a unique perspective on nematode lifestyle and parasitism.</title>
        <authorList>
            <person name="Dieterich C."/>
            <person name="Clifton S.W."/>
            <person name="Schuster L.N."/>
            <person name="Chinwalla A."/>
            <person name="Delehaunty K."/>
            <person name="Dinkelacker I."/>
            <person name="Fulton L."/>
            <person name="Fulton R."/>
            <person name="Godfrey J."/>
            <person name="Minx P."/>
            <person name="Mitreva M."/>
            <person name="Roeseler W."/>
            <person name="Tian H."/>
            <person name="Witte H."/>
            <person name="Yang S.P."/>
            <person name="Wilson R.K."/>
            <person name="Sommer R.J."/>
        </authorList>
    </citation>
    <scope>NUCLEOTIDE SEQUENCE [LARGE SCALE GENOMIC DNA]</scope>
    <source>
        <strain evidence="20">PS312</strain>
    </source>
</reference>
<dbReference type="EC" id="2.7.11.1" evidence="4"/>
<keyword evidence="20" id="KW-1185">Reference proteome</keyword>
<dbReference type="Proteomes" id="UP000005239">
    <property type="component" value="Unassembled WGS sequence"/>
</dbReference>
<dbReference type="InterPro" id="IPR011009">
    <property type="entry name" value="Kinase-like_dom_sf"/>
</dbReference>
<dbReference type="PROSITE" id="PS01245">
    <property type="entry name" value="RIO1"/>
    <property type="match status" value="1"/>
</dbReference>
<keyword evidence="13" id="KW-0067">ATP-binding</keyword>
<dbReference type="AlphaFoldDB" id="A0A2A6BAY7"/>
<feature type="region of interest" description="Disordered" evidence="18">
    <location>
        <begin position="926"/>
        <end position="954"/>
    </location>
</feature>
<evidence type="ECO:0000256" key="12">
    <source>
        <dbReference type="ARBA" id="ARBA00022801"/>
    </source>
</evidence>
<evidence type="ECO:0000256" key="9">
    <source>
        <dbReference type="ARBA" id="ARBA00022723"/>
    </source>
</evidence>
<comment type="subcellular location">
    <subcellularLocation>
        <location evidence="2">Cytoplasm</location>
    </subcellularLocation>
</comment>
<dbReference type="FunFam" id="3.90.190.10:FF:000226">
    <property type="entry name" value="Riok-3"/>
    <property type="match status" value="1"/>
</dbReference>
<dbReference type="CDD" id="cd00047">
    <property type="entry name" value="PTPc"/>
    <property type="match status" value="1"/>
</dbReference>
<evidence type="ECO:0000256" key="17">
    <source>
        <dbReference type="ARBA" id="ARBA00049360"/>
    </source>
</evidence>
<feature type="compositionally biased region" description="Basic and acidic residues" evidence="18">
    <location>
        <begin position="575"/>
        <end position="622"/>
    </location>
</feature>
<dbReference type="InterPro" id="IPR003595">
    <property type="entry name" value="Tyr_Pase_cat"/>
</dbReference>
<evidence type="ECO:0000256" key="4">
    <source>
        <dbReference type="ARBA" id="ARBA00012513"/>
    </source>
</evidence>
<keyword evidence="11" id="KW-0418">Kinase</keyword>
<dbReference type="Gene3D" id="3.90.190.10">
    <property type="entry name" value="Protein tyrosine phosphatase superfamily"/>
    <property type="match status" value="1"/>
</dbReference>
<evidence type="ECO:0000256" key="1">
    <source>
        <dbReference type="ARBA" id="ARBA00001946"/>
    </source>
</evidence>
<comment type="catalytic activity">
    <reaction evidence="17">
        <text>ATP + H2O = ADP + phosphate + H(+)</text>
        <dbReference type="Rhea" id="RHEA:13065"/>
        <dbReference type="ChEBI" id="CHEBI:15377"/>
        <dbReference type="ChEBI" id="CHEBI:15378"/>
        <dbReference type="ChEBI" id="CHEBI:30616"/>
        <dbReference type="ChEBI" id="CHEBI:43474"/>
        <dbReference type="ChEBI" id="CHEBI:456216"/>
    </reaction>
</comment>
<evidence type="ECO:0000256" key="7">
    <source>
        <dbReference type="ARBA" id="ARBA00022527"/>
    </source>
</evidence>
<dbReference type="InterPro" id="IPR000242">
    <property type="entry name" value="PTP_cat"/>
</dbReference>
<dbReference type="InterPro" id="IPR051272">
    <property type="entry name" value="RIO-type_Ser/Thr_kinase"/>
</dbReference>
<dbReference type="SMART" id="SM00090">
    <property type="entry name" value="RIO"/>
    <property type="match status" value="1"/>
</dbReference>
<evidence type="ECO:0000256" key="16">
    <source>
        <dbReference type="ARBA" id="ARBA00048679"/>
    </source>
</evidence>